<feature type="domain" description="Enoyl reductase (ER)" evidence="1">
    <location>
        <begin position="9"/>
        <end position="306"/>
    </location>
</feature>
<evidence type="ECO:0000313" key="3">
    <source>
        <dbReference type="Proteomes" id="UP001183420"/>
    </source>
</evidence>
<dbReference type="CDD" id="cd08270">
    <property type="entry name" value="MDR4"/>
    <property type="match status" value="1"/>
</dbReference>
<dbReference type="Pfam" id="PF00107">
    <property type="entry name" value="ADH_zinc_N"/>
    <property type="match status" value="1"/>
</dbReference>
<protein>
    <submittedName>
        <fullName evidence="2">Zinc-binding dehydrogenase</fullName>
    </submittedName>
</protein>
<dbReference type="InterPro" id="IPR011032">
    <property type="entry name" value="GroES-like_sf"/>
</dbReference>
<gene>
    <name evidence="2" type="ORF">RNC47_14620</name>
</gene>
<dbReference type="RefSeq" id="WP_311598963.1">
    <property type="nucleotide sequence ID" value="NZ_JAVREM010000015.1"/>
</dbReference>
<dbReference type="Gene3D" id="3.90.180.10">
    <property type="entry name" value="Medium-chain alcohol dehydrogenases, catalytic domain"/>
    <property type="match status" value="1"/>
</dbReference>
<dbReference type="EMBL" id="JAVREM010000015">
    <property type="protein sequence ID" value="MDT0319573.1"/>
    <property type="molecule type" value="Genomic_DNA"/>
</dbReference>
<dbReference type="Pfam" id="PF08240">
    <property type="entry name" value="ADH_N"/>
    <property type="match status" value="1"/>
</dbReference>
<dbReference type="InterPro" id="IPR036291">
    <property type="entry name" value="NAD(P)-bd_dom_sf"/>
</dbReference>
<dbReference type="InterPro" id="IPR020843">
    <property type="entry name" value="ER"/>
</dbReference>
<proteinExistence type="predicted"/>
<dbReference type="SUPFAM" id="SSF51735">
    <property type="entry name" value="NAD(P)-binding Rossmann-fold domains"/>
    <property type="match status" value="1"/>
</dbReference>
<keyword evidence="3" id="KW-1185">Reference proteome</keyword>
<dbReference type="Gene3D" id="3.40.50.720">
    <property type="entry name" value="NAD(P)-binding Rossmann-like Domain"/>
    <property type="match status" value="1"/>
</dbReference>
<dbReference type="InterPro" id="IPR013149">
    <property type="entry name" value="ADH-like_C"/>
</dbReference>
<evidence type="ECO:0000313" key="2">
    <source>
        <dbReference type="EMBL" id="MDT0319573.1"/>
    </source>
</evidence>
<dbReference type="InterPro" id="IPR013154">
    <property type="entry name" value="ADH-like_N"/>
</dbReference>
<dbReference type="SUPFAM" id="SSF50129">
    <property type="entry name" value="GroES-like"/>
    <property type="match status" value="1"/>
</dbReference>
<evidence type="ECO:0000259" key="1">
    <source>
        <dbReference type="SMART" id="SM00829"/>
    </source>
</evidence>
<accession>A0ABU2LR94</accession>
<organism evidence="2 3">
    <name type="scientific">Streptomyces millisiae</name>
    <dbReference type="NCBI Taxonomy" id="3075542"/>
    <lineage>
        <taxon>Bacteria</taxon>
        <taxon>Bacillati</taxon>
        <taxon>Actinomycetota</taxon>
        <taxon>Actinomycetes</taxon>
        <taxon>Kitasatosporales</taxon>
        <taxon>Streptomycetaceae</taxon>
        <taxon>Streptomyces</taxon>
    </lineage>
</organism>
<reference evidence="3" key="1">
    <citation type="submission" date="2023-07" db="EMBL/GenBank/DDBJ databases">
        <title>30 novel species of actinomycetes from the DSMZ collection.</title>
        <authorList>
            <person name="Nouioui I."/>
        </authorList>
    </citation>
    <scope>NUCLEOTIDE SEQUENCE [LARGE SCALE GENOMIC DNA]</scope>
    <source>
        <strain evidence="3">DSM 44918</strain>
    </source>
</reference>
<dbReference type="SMART" id="SM00829">
    <property type="entry name" value="PKS_ER"/>
    <property type="match status" value="1"/>
</dbReference>
<dbReference type="PANTHER" id="PTHR43677">
    <property type="entry name" value="SHORT-CHAIN DEHYDROGENASE/REDUCTASE"/>
    <property type="match status" value="1"/>
</dbReference>
<dbReference type="InterPro" id="IPR051397">
    <property type="entry name" value="Zn-ADH-like_protein"/>
</dbReference>
<sequence>MRAWTIDHSTPGQLSLTEVPDPVPAPHQALIRVAAFSLNYGEVVHGLPGGAAGWIPGWDATGIVERAAADGSGPAAGTPVVTLAADGAWAELRAVDASDVGIAPEGADLGALSTLPVAAGSALRGLHRIGPLLGRRVLITGAGGGVGRFALQLASRGGAHVIATTTNPARAETLRALGADEVVIGAEGIAGLDAPVHGVLDMVGGDHRIAAFRALERHGTLLTMGHTSEQPETYVPADFVGATNRSIQSFFLLEDREGLAADLSWLAGLVARGELDTQVGWRGDWSRAREATAALAAGEVPGKAVLDIG</sequence>
<comment type="caution">
    <text evidence="2">The sequence shown here is derived from an EMBL/GenBank/DDBJ whole genome shotgun (WGS) entry which is preliminary data.</text>
</comment>
<dbReference type="PANTHER" id="PTHR43677:SF4">
    <property type="entry name" value="QUINONE OXIDOREDUCTASE-LIKE PROTEIN 2"/>
    <property type="match status" value="1"/>
</dbReference>
<dbReference type="Proteomes" id="UP001183420">
    <property type="component" value="Unassembled WGS sequence"/>
</dbReference>
<name>A0ABU2LR94_9ACTN</name>